<evidence type="ECO:0000256" key="2">
    <source>
        <dbReference type="ARBA" id="ARBA00012169"/>
    </source>
</evidence>
<proteinExistence type="inferred from homology"/>
<evidence type="ECO:0000256" key="3">
    <source>
        <dbReference type="ARBA" id="ARBA00022679"/>
    </source>
</evidence>
<dbReference type="InterPro" id="IPR000626">
    <property type="entry name" value="Ubiquitin-like_dom"/>
</dbReference>
<dbReference type="InterPro" id="IPR029071">
    <property type="entry name" value="Ubiquitin-like_domsf"/>
</dbReference>
<accession>A0AAP0H976</accession>
<dbReference type="InterPro" id="IPR044571">
    <property type="entry name" value="P4KG1-8"/>
</dbReference>
<evidence type="ECO:0000259" key="9">
    <source>
        <dbReference type="PROSITE" id="PS50053"/>
    </source>
</evidence>
<reference evidence="12 13" key="1">
    <citation type="submission" date="2024-04" db="EMBL/GenBank/DDBJ databases">
        <title>The reference genome of an endangered Asteraceae, Deinandra increscens subsp. villosa, native to the Central Coast of California.</title>
        <authorList>
            <person name="Guilliams M."/>
            <person name="Hasenstab-Lehman K."/>
            <person name="Meyer R."/>
            <person name="Mcevoy S."/>
        </authorList>
    </citation>
    <scope>NUCLEOTIDE SEQUENCE [LARGE SCALE GENOMIC DNA]</scope>
    <source>
        <tissue evidence="12">Leaf</tissue>
    </source>
</reference>
<feature type="domain" description="PI3K/PI4K catalytic" evidence="10">
    <location>
        <begin position="239"/>
        <end position="535"/>
    </location>
</feature>
<dbReference type="GO" id="GO:0004430">
    <property type="term" value="F:1-phosphatidylinositol 4-kinase activity"/>
    <property type="evidence" value="ECO:0007669"/>
    <property type="project" value="UniProtKB-EC"/>
</dbReference>
<dbReference type="EMBL" id="JBCNJP010000003">
    <property type="protein sequence ID" value="KAK9079768.1"/>
    <property type="molecule type" value="Genomic_DNA"/>
</dbReference>
<dbReference type="Pfam" id="PF00454">
    <property type="entry name" value="PI3_PI4_kinase"/>
    <property type="match status" value="1"/>
</dbReference>
<dbReference type="Proteomes" id="UP001408789">
    <property type="component" value="Unassembled WGS sequence"/>
</dbReference>
<sequence>MSVVDVALTPILKRSGSGCFRSNESIVIYVTVAGSVIPMRIMESDSIASIKHRIQMCKGFVVKKQKLVFGGRELSRNNSLVKDYGVSSGDVLHMILRVSDLVAVTVETRIGEGFEFEFEFEVEVDRFRNVRYLKQLVVEKAKGGGFINVEDHNILCNGEKLDDDRVIDEICGDDHDGVIHLVVRRSVDIHPANDEEETDLKKPPDIDSPLQPIIINPRSRLSSTVHRMLDSACDGLKRGKNPIRSSEGTGGTYFMQHPSGNRYVAVFKPIDEEPMAVNNPQGLPVSSNGEGLKRGTKVGEGAFREVAAYILDHPNSGPRAFGDTEMGFAGVPPTVMAKCLNGELNHPEGYDGGPGNVKLGSLQMFMKNCGSCEDMGPRDFPVEEVHKIAVFDIRTANADRHAGNILMNREGDRVVLIPIDHGYCLPENFEDCTFDWLYWPQAREPYSPKTEAYIQALDADRDIALLSSNGWDLTRECARTLRISTMLLKKGAKRGLCPYAIGRILCRETLNTESTIEKILRKACDIRLPGTTEADFLAIVSDLLDFELDRVSGKRL</sequence>
<dbReference type="PROSITE" id="PS50053">
    <property type="entry name" value="UBIQUITIN_2"/>
    <property type="match status" value="1"/>
</dbReference>
<protein>
    <recommendedName>
        <fullName evidence="2">1-phosphatidylinositol 4-kinase</fullName>
        <ecNumber evidence="2">2.7.1.67</ecNumber>
    </recommendedName>
</protein>
<evidence type="ECO:0000256" key="8">
    <source>
        <dbReference type="SAM" id="MobiDB-lite"/>
    </source>
</evidence>
<gene>
    <name evidence="12" type="ORF">SSX86_001441</name>
    <name evidence="11" type="ORF">SSX86_030456</name>
</gene>
<evidence type="ECO:0000259" key="10">
    <source>
        <dbReference type="PROSITE" id="PS50290"/>
    </source>
</evidence>
<feature type="compositionally biased region" description="Basic and acidic residues" evidence="8">
    <location>
        <begin position="193"/>
        <end position="205"/>
    </location>
</feature>
<dbReference type="SUPFAM" id="SSF54236">
    <property type="entry name" value="Ubiquitin-like"/>
    <property type="match status" value="2"/>
</dbReference>
<dbReference type="Pfam" id="PF00240">
    <property type="entry name" value="ubiquitin"/>
    <property type="match status" value="1"/>
</dbReference>
<dbReference type="EMBL" id="JBCNJP010001041">
    <property type="protein sequence ID" value="KAK9050574.1"/>
    <property type="molecule type" value="Genomic_DNA"/>
</dbReference>
<comment type="caution">
    <text evidence="12">The sequence shown here is derived from an EMBL/GenBank/DDBJ whole genome shotgun (WGS) entry which is preliminary data.</text>
</comment>
<evidence type="ECO:0000256" key="5">
    <source>
        <dbReference type="ARBA" id="ARBA00022741"/>
    </source>
</evidence>
<evidence type="ECO:0000313" key="11">
    <source>
        <dbReference type="EMBL" id="KAK9050574.1"/>
    </source>
</evidence>
<dbReference type="SMART" id="SM00213">
    <property type="entry name" value="UBQ"/>
    <property type="match status" value="2"/>
</dbReference>
<dbReference type="PANTHER" id="PTHR45800">
    <property type="entry name" value="PHOSPHATIDYLINOSITOL 4-KINASE GAMMA"/>
    <property type="match status" value="1"/>
</dbReference>
<keyword evidence="7" id="KW-0067">ATP-binding</keyword>
<evidence type="ECO:0000256" key="7">
    <source>
        <dbReference type="ARBA" id="ARBA00022840"/>
    </source>
</evidence>
<dbReference type="Gene3D" id="3.10.20.90">
    <property type="entry name" value="Phosphatidylinositol 3-kinase Catalytic Subunit, Chain A, domain 1"/>
    <property type="match status" value="1"/>
</dbReference>
<evidence type="ECO:0000313" key="12">
    <source>
        <dbReference type="EMBL" id="KAK9079768.1"/>
    </source>
</evidence>
<evidence type="ECO:0000256" key="6">
    <source>
        <dbReference type="ARBA" id="ARBA00022777"/>
    </source>
</evidence>
<dbReference type="EC" id="2.7.1.67" evidence="2"/>
<dbReference type="GO" id="GO:0005524">
    <property type="term" value="F:ATP binding"/>
    <property type="evidence" value="ECO:0007669"/>
    <property type="project" value="UniProtKB-KW"/>
</dbReference>
<name>A0AAP0H976_9ASTR</name>
<dbReference type="PANTHER" id="PTHR45800:SF46">
    <property type="entry name" value="1-PHOSPHATIDYLINOSITOL 4-KINASE"/>
    <property type="match status" value="1"/>
</dbReference>
<comment type="similarity">
    <text evidence="1">Belongs to the PI3/PI4-kinase family. Type II PI4K subfamily.</text>
</comment>
<evidence type="ECO:0000256" key="4">
    <source>
        <dbReference type="ARBA" id="ARBA00022737"/>
    </source>
</evidence>
<feature type="region of interest" description="Disordered" evidence="8">
    <location>
        <begin position="236"/>
        <end position="255"/>
    </location>
</feature>
<keyword evidence="4" id="KW-0677">Repeat</keyword>
<dbReference type="AlphaFoldDB" id="A0AAP0H976"/>
<dbReference type="InterPro" id="IPR000403">
    <property type="entry name" value="PI3/4_kinase_cat_dom"/>
</dbReference>
<dbReference type="InterPro" id="IPR011009">
    <property type="entry name" value="Kinase-like_dom_sf"/>
</dbReference>
<evidence type="ECO:0000313" key="13">
    <source>
        <dbReference type="Proteomes" id="UP001408789"/>
    </source>
</evidence>
<keyword evidence="13" id="KW-1185">Reference proteome</keyword>
<feature type="domain" description="Ubiquitin-like" evidence="9">
    <location>
        <begin position="26"/>
        <end position="97"/>
    </location>
</feature>
<keyword evidence="5" id="KW-0547">Nucleotide-binding</keyword>
<dbReference type="FunFam" id="3.10.20.90:FF:000307">
    <property type="entry name" value="Phosphatidylinositol 4-kinase gamma 4"/>
    <property type="match status" value="1"/>
</dbReference>
<keyword evidence="3" id="KW-0808">Transferase</keyword>
<dbReference type="SUPFAM" id="SSF56112">
    <property type="entry name" value="Protein kinase-like (PK-like)"/>
    <property type="match status" value="1"/>
</dbReference>
<evidence type="ECO:0000256" key="1">
    <source>
        <dbReference type="ARBA" id="ARBA00008941"/>
    </source>
</evidence>
<keyword evidence="6" id="KW-0418">Kinase</keyword>
<organism evidence="12 13">
    <name type="scientific">Deinandra increscens subsp. villosa</name>
    <dbReference type="NCBI Taxonomy" id="3103831"/>
    <lineage>
        <taxon>Eukaryota</taxon>
        <taxon>Viridiplantae</taxon>
        <taxon>Streptophyta</taxon>
        <taxon>Embryophyta</taxon>
        <taxon>Tracheophyta</taxon>
        <taxon>Spermatophyta</taxon>
        <taxon>Magnoliopsida</taxon>
        <taxon>eudicotyledons</taxon>
        <taxon>Gunneridae</taxon>
        <taxon>Pentapetalae</taxon>
        <taxon>asterids</taxon>
        <taxon>campanulids</taxon>
        <taxon>Asterales</taxon>
        <taxon>Asteraceae</taxon>
        <taxon>Asteroideae</taxon>
        <taxon>Heliantheae alliance</taxon>
        <taxon>Madieae</taxon>
        <taxon>Madiinae</taxon>
        <taxon>Deinandra</taxon>
    </lineage>
</organism>
<feature type="region of interest" description="Disordered" evidence="8">
    <location>
        <begin position="193"/>
        <end position="212"/>
    </location>
</feature>
<dbReference type="PROSITE" id="PS50290">
    <property type="entry name" value="PI3_4_KINASE_3"/>
    <property type="match status" value="1"/>
</dbReference>